<dbReference type="Proteomes" id="UP000095544">
    <property type="component" value="Unassembled WGS sequence"/>
</dbReference>
<dbReference type="InterPro" id="IPR020449">
    <property type="entry name" value="Tscrpt_reg_AraC-type_HTH"/>
</dbReference>
<evidence type="ECO:0000259" key="4">
    <source>
        <dbReference type="PROSITE" id="PS01124"/>
    </source>
</evidence>
<dbReference type="GO" id="GO:0043565">
    <property type="term" value="F:sequence-specific DNA binding"/>
    <property type="evidence" value="ECO:0007669"/>
    <property type="project" value="InterPro"/>
</dbReference>
<dbReference type="STRING" id="39482.ERS852491_03307"/>
<organism evidence="5 6">
    <name type="scientific">Faecalicatena contorta</name>
    <dbReference type="NCBI Taxonomy" id="39482"/>
    <lineage>
        <taxon>Bacteria</taxon>
        <taxon>Bacillati</taxon>
        <taxon>Bacillota</taxon>
        <taxon>Clostridia</taxon>
        <taxon>Lachnospirales</taxon>
        <taxon>Lachnospiraceae</taxon>
        <taxon>Faecalicatena</taxon>
    </lineage>
</organism>
<dbReference type="InterPro" id="IPR037923">
    <property type="entry name" value="HTH-like"/>
</dbReference>
<dbReference type="PANTHER" id="PTHR43280">
    <property type="entry name" value="ARAC-FAMILY TRANSCRIPTIONAL REGULATOR"/>
    <property type="match status" value="1"/>
</dbReference>
<protein>
    <submittedName>
        <fullName evidence="5">L-rhamnose operon regulatory protein rhaS</fullName>
    </submittedName>
</protein>
<accession>A0A174I085</accession>
<feature type="domain" description="HTH araC/xylS-type" evidence="4">
    <location>
        <begin position="183"/>
        <end position="281"/>
    </location>
</feature>
<evidence type="ECO:0000256" key="1">
    <source>
        <dbReference type="ARBA" id="ARBA00023015"/>
    </source>
</evidence>
<dbReference type="PANTHER" id="PTHR43280:SF28">
    <property type="entry name" value="HTH-TYPE TRANSCRIPTIONAL ACTIVATOR RHAS"/>
    <property type="match status" value="1"/>
</dbReference>
<dbReference type="Pfam" id="PF12833">
    <property type="entry name" value="HTH_18"/>
    <property type="match status" value="1"/>
</dbReference>
<dbReference type="InterPro" id="IPR009057">
    <property type="entry name" value="Homeodomain-like_sf"/>
</dbReference>
<evidence type="ECO:0000256" key="2">
    <source>
        <dbReference type="ARBA" id="ARBA00023125"/>
    </source>
</evidence>
<keyword evidence="3" id="KW-0804">Transcription</keyword>
<dbReference type="RefSeq" id="WP_050638877.1">
    <property type="nucleotide sequence ID" value="NZ_CABKUE010000004.1"/>
</dbReference>
<name>A0A174I085_9FIRM</name>
<dbReference type="InterPro" id="IPR003313">
    <property type="entry name" value="AraC-bd"/>
</dbReference>
<keyword evidence="1" id="KW-0805">Transcription regulation</keyword>
<dbReference type="AlphaFoldDB" id="A0A174I085"/>
<dbReference type="Gene3D" id="2.60.120.280">
    <property type="entry name" value="Regulatory protein AraC"/>
    <property type="match status" value="1"/>
</dbReference>
<dbReference type="InterPro" id="IPR018060">
    <property type="entry name" value="HTH_AraC"/>
</dbReference>
<keyword evidence="2" id="KW-0238">DNA-binding</keyword>
<evidence type="ECO:0000256" key="3">
    <source>
        <dbReference type="ARBA" id="ARBA00023163"/>
    </source>
</evidence>
<proteinExistence type="predicted"/>
<dbReference type="Pfam" id="PF02311">
    <property type="entry name" value="AraC_binding"/>
    <property type="match status" value="1"/>
</dbReference>
<dbReference type="SUPFAM" id="SSF46689">
    <property type="entry name" value="Homeodomain-like"/>
    <property type="match status" value="2"/>
</dbReference>
<dbReference type="PROSITE" id="PS00041">
    <property type="entry name" value="HTH_ARAC_FAMILY_1"/>
    <property type="match status" value="1"/>
</dbReference>
<dbReference type="InterPro" id="IPR018062">
    <property type="entry name" value="HTH_AraC-typ_CS"/>
</dbReference>
<dbReference type="Gene3D" id="1.10.10.60">
    <property type="entry name" value="Homeodomain-like"/>
    <property type="match status" value="2"/>
</dbReference>
<evidence type="ECO:0000313" key="5">
    <source>
        <dbReference type="EMBL" id="CUO78700.1"/>
    </source>
</evidence>
<dbReference type="OrthoDB" id="9801721at2"/>
<dbReference type="SMART" id="SM00342">
    <property type="entry name" value="HTH_ARAC"/>
    <property type="match status" value="1"/>
</dbReference>
<evidence type="ECO:0000313" key="6">
    <source>
        <dbReference type="Proteomes" id="UP000095544"/>
    </source>
</evidence>
<dbReference type="GO" id="GO:0003700">
    <property type="term" value="F:DNA-binding transcription factor activity"/>
    <property type="evidence" value="ECO:0007669"/>
    <property type="project" value="InterPro"/>
</dbReference>
<dbReference type="PROSITE" id="PS01124">
    <property type="entry name" value="HTH_ARAC_FAMILY_2"/>
    <property type="match status" value="1"/>
</dbReference>
<dbReference type="PRINTS" id="PR00032">
    <property type="entry name" value="HTHARAC"/>
</dbReference>
<dbReference type="SUPFAM" id="SSF51215">
    <property type="entry name" value="Regulatory protein AraC"/>
    <property type="match status" value="1"/>
</dbReference>
<gene>
    <name evidence="5" type="primary">rhaS_6</name>
    <name evidence="5" type="ORF">ERS852491_03307</name>
</gene>
<reference evidence="5 6" key="1">
    <citation type="submission" date="2015-09" db="EMBL/GenBank/DDBJ databases">
        <authorList>
            <consortium name="Pathogen Informatics"/>
        </authorList>
    </citation>
    <scope>NUCLEOTIDE SEQUENCE [LARGE SCALE GENOMIC DNA]</scope>
    <source>
        <strain evidence="5 6">2789STDY5834876</strain>
    </source>
</reference>
<dbReference type="EMBL" id="CYZU01000034">
    <property type="protein sequence ID" value="CUO78700.1"/>
    <property type="molecule type" value="Genomic_DNA"/>
</dbReference>
<sequence length="283" mass="33042">MSHSFNEGVSPNSTIYFHTTMNCIPDFLYYPLCIGHFYCSAGYKVDRTSYDSFLLLYTKRGKGTINAGGITRELHPGEVCLLDCYCPHLYQTSEVWELEWIHFDGGNSRAFFDYLRNDMPFFYTLLDSPAQLEAIWNRLYETLLKKNNINELLISQDISQILTLLGLSKERREKQKTASDFMDISLKYIHRHLDEDISLNALAARVSLSPFYFTRKFKEETGYTPYRYILISRINLAKFYLKSSRDTVKNIGFSCGFHSEHSFCTTFKKEVGVTPTEYRYRSE</sequence>